<dbReference type="PANTHER" id="PTHR22550">
    <property type="entry name" value="SPORE GERMINATION PROTEIN"/>
    <property type="match status" value="1"/>
</dbReference>
<proteinExistence type="inferred from homology"/>
<evidence type="ECO:0000313" key="4">
    <source>
        <dbReference type="EMBL" id="MBM7631996.1"/>
    </source>
</evidence>
<dbReference type="EMBL" id="JAFBEC010000002">
    <property type="protein sequence ID" value="MBM7631996.1"/>
    <property type="molecule type" value="Genomic_DNA"/>
</dbReference>
<gene>
    <name evidence="4" type="ORF">JOD17_001088</name>
</gene>
<dbReference type="InterPro" id="IPR004995">
    <property type="entry name" value="Spore_Ger"/>
</dbReference>
<evidence type="ECO:0000256" key="3">
    <source>
        <dbReference type="SAM" id="Phobius"/>
    </source>
</evidence>
<keyword evidence="2 3" id="KW-0472">Membrane</keyword>
<dbReference type="InterPro" id="IPR050768">
    <property type="entry name" value="UPF0353/GerABKA_families"/>
</dbReference>
<dbReference type="RefSeq" id="WP_204695997.1">
    <property type="nucleotide sequence ID" value="NZ_JAFBEC010000002.1"/>
</dbReference>
<dbReference type="Proteomes" id="UP000741863">
    <property type="component" value="Unassembled WGS sequence"/>
</dbReference>
<accession>A0ABS2PA30</accession>
<evidence type="ECO:0000313" key="5">
    <source>
        <dbReference type="Proteomes" id="UP000741863"/>
    </source>
</evidence>
<feature type="transmembrane region" description="Helical" evidence="3">
    <location>
        <begin position="397"/>
        <end position="416"/>
    </location>
</feature>
<comment type="similarity">
    <text evidence="1">Belongs to the GerABKA family.</text>
</comment>
<reference evidence="4 5" key="1">
    <citation type="submission" date="2021-01" db="EMBL/GenBank/DDBJ databases">
        <title>Genomic Encyclopedia of Type Strains, Phase IV (KMG-IV): sequencing the most valuable type-strain genomes for metagenomic binning, comparative biology and taxonomic classification.</title>
        <authorList>
            <person name="Goeker M."/>
        </authorList>
    </citation>
    <scope>NUCLEOTIDE SEQUENCE [LARGE SCALE GENOMIC DNA]</scope>
    <source>
        <strain evidence="4 5">DSM 25540</strain>
    </source>
</reference>
<name>A0ABS2PA30_9BACL</name>
<organism evidence="4 5">
    <name type="scientific">Geomicrobium sediminis</name>
    <dbReference type="NCBI Taxonomy" id="1347788"/>
    <lineage>
        <taxon>Bacteria</taxon>
        <taxon>Bacillati</taxon>
        <taxon>Bacillota</taxon>
        <taxon>Bacilli</taxon>
        <taxon>Bacillales</taxon>
        <taxon>Geomicrobium</taxon>
    </lineage>
</organism>
<feature type="transmembrane region" description="Helical" evidence="3">
    <location>
        <begin position="370"/>
        <end position="391"/>
    </location>
</feature>
<dbReference type="PANTHER" id="PTHR22550:SF5">
    <property type="entry name" value="LEUCINE ZIPPER PROTEIN 4"/>
    <property type="match status" value="1"/>
</dbReference>
<dbReference type="PIRSF" id="PIRSF005690">
    <property type="entry name" value="GerBA"/>
    <property type="match status" value="1"/>
</dbReference>
<keyword evidence="3" id="KW-0812">Transmembrane</keyword>
<comment type="caution">
    <text evidence="4">The sequence shown here is derived from an EMBL/GenBank/DDBJ whole genome shotgun (WGS) entry which is preliminary data.</text>
</comment>
<dbReference type="Pfam" id="PF03323">
    <property type="entry name" value="GerA"/>
    <property type="match status" value="1"/>
</dbReference>
<evidence type="ECO:0000256" key="1">
    <source>
        <dbReference type="ARBA" id="ARBA00005278"/>
    </source>
</evidence>
<evidence type="ECO:0000256" key="2">
    <source>
        <dbReference type="ARBA" id="ARBA00023136"/>
    </source>
</evidence>
<keyword evidence="5" id="KW-1185">Reference proteome</keyword>
<keyword evidence="3" id="KW-1133">Transmembrane helix</keyword>
<feature type="transmembrane region" description="Helical" evidence="3">
    <location>
        <begin position="423"/>
        <end position="446"/>
    </location>
</feature>
<sequence length="506" mass="56737">MALLLKRRFQPTQFKSFLSSSMNVNIKTILSIIGKSDDVIVRHFSLGANTEVNASILYLDGLVDTPNINFMLSQAMLFPDDEQHSWSKVTTFFEKSGDVVVHKTLDETIEALLKGLTLVFIDKYVSVLSVDMVQTNDRQVDIPSSENIIRGPKQAFVENIFINMSLIRRRIKDQHLRFEPFTFGERTQTKVFVTYITDVIDPAVLTELKTRLNRIDTDAIHTGADLEELIQDAYLTPFPTVYATERPDVVTNHLLDGRIVLIVDGVPFPLVVPAPFVQFIHSAEDYTQRSDIGSLVRLLRFACVFIALLTPSLYVAVTTFHQELIPFNLMVSLAAQSEGTPFPTLAEVLIMEVIFEIIREASIRMPLPAGQALSIVGALVIGTAIVEAGIISSSVVIVVALTAISSFVFPTYAIGIPLRICRFIVLIFASQLGLLGIFLFLMLLLLHLCNLKSFGVPYLEGLSPFIQKEQSDSLIRLPKWLQNYRPRFVPKNRSIRQNTPKPSKRL</sequence>
<feature type="transmembrane region" description="Helical" evidence="3">
    <location>
        <begin position="298"/>
        <end position="320"/>
    </location>
</feature>
<protein>
    <submittedName>
        <fullName evidence="4">Spore germination protein KA</fullName>
    </submittedName>
</protein>